<evidence type="ECO:0000313" key="4">
    <source>
        <dbReference type="Proteomes" id="UP000198318"/>
    </source>
</evidence>
<dbReference type="Proteomes" id="UP000198318">
    <property type="component" value="Unassembled WGS sequence"/>
</dbReference>
<dbReference type="GO" id="GO:0032259">
    <property type="term" value="P:methylation"/>
    <property type="evidence" value="ECO:0007669"/>
    <property type="project" value="UniProtKB-KW"/>
</dbReference>
<sequence>MPTLANEPHRARDVAESFGADAERYDRTRPAYPDALVARLAEVGPAVLDVGCGTGIAARQFQAAGCRVLGVEPDARMAELAERGGVPVEVSTIEDWDPAGRTFDTVVAGQAWHWVDPVAGAAKAAQALRPGGRLAVFWHSFQPPADLGDALAAAYRRAMPDSPLFQQPLPGPEAYSLMCGKASDGIREAGGFGEPEEWRFSWERRYTRDEWLEQVPTFGLHSRVPADKQQRILADIGAAIDAAGGAFTMGYTTVVATAVRA</sequence>
<dbReference type="PANTHER" id="PTHR44942">
    <property type="entry name" value="METHYLTRANSF_11 DOMAIN-CONTAINING PROTEIN"/>
    <property type="match status" value="1"/>
</dbReference>
<dbReference type="RefSeq" id="WP_089328464.1">
    <property type="nucleotide sequence ID" value="NZ_FZOR01000026.1"/>
</dbReference>
<dbReference type="OrthoDB" id="9797252at2"/>
<dbReference type="InterPro" id="IPR029063">
    <property type="entry name" value="SAM-dependent_MTases_sf"/>
</dbReference>
<evidence type="ECO:0000313" key="3">
    <source>
        <dbReference type="EMBL" id="SNT37742.1"/>
    </source>
</evidence>
<gene>
    <name evidence="3" type="ORF">SAMN05443665_10267</name>
</gene>
<evidence type="ECO:0000256" key="1">
    <source>
        <dbReference type="ARBA" id="ARBA00022603"/>
    </source>
</evidence>
<dbReference type="AlphaFoldDB" id="A0A239M6F6"/>
<accession>A0A239M6F6</accession>
<organism evidence="3 4">
    <name type="scientific">Actinomadura meyerae</name>
    <dbReference type="NCBI Taxonomy" id="240840"/>
    <lineage>
        <taxon>Bacteria</taxon>
        <taxon>Bacillati</taxon>
        <taxon>Actinomycetota</taxon>
        <taxon>Actinomycetes</taxon>
        <taxon>Streptosporangiales</taxon>
        <taxon>Thermomonosporaceae</taxon>
        <taxon>Actinomadura</taxon>
    </lineage>
</organism>
<name>A0A239M6F6_9ACTN</name>
<dbReference type="GO" id="GO:0008168">
    <property type="term" value="F:methyltransferase activity"/>
    <property type="evidence" value="ECO:0007669"/>
    <property type="project" value="UniProtKB-KW"/>
</dbReference>
<dbReference type="CDD" id="cd02440">
    <property type="entry name" value="AdoMet_MTases"/>
    <property type="match status" value="1"/>
</dbReference>
<dbReference type="InterPro" id="IPR051052">
    <property type="entry name" value="Diverse_substrate_MTase"/>
</dbReference>
<keyword evidence="2 3" id="KW-0808">Transferase</keyword>
<evidence type="ECO:0000256" key="2">
    <source>
        <dbReference type="ARBA" id="ARBA00022679"/>
    </source>
</evidence>
<protein>
    <submittedName>
        <fullName evidence="3">Methyltransferase domain-containing protein</fullName>
    </submittedName>
</protein>
<proteinExistence type="predicted"/>
<dbReference type="Gene3D" id="3.40.50.150">
    <property type="entry name" value="Vaccinia Virus protein VP39"/>
    <property type="match status" value="1"/>
</dbReference>
<dbReference type="Pfam" id="PF13489">
    <property type="entry name" value="Methyltransf_23"/>
    <property type="match status" value="1"/>
</dbReference>
<dbReference type="PANTHER" id="PTHR44942:SF4">
    <property type="entry name" value="METHYLTRANSFERASE TYPE 11 DOMAIN-CONTAINING PROTEIN"/>
    <property type="match status" value="1"/>
</dbReference>
<reference evidence="3 4" key="1">
    <citation type="submission" date="2017-06" db="EMBL/GenBank/DDBJ databases">
        <authorList>
            <person name="Kim H.J."/>
            <person name="Triplett B.A."/>
        </authorList>
    </citation>
    <scope>NUCLEOTIDE SEQUENCE [LARGE SCALE GENOMIC DNA]</scope>
    <source>
        <strain evidence="3 4">DSM 44715</strain>
    </source>
</reference>
<dbReference type="EMBL" id="FZOR01000026">
    <property type="protein sequence ID" value="SNT37742.1"/>
    <property type="molecule type" value="Genomic_DNA"/>
</dbReference>
<keyword evidence="4" id="KW-1185">Reference proteome</keyword>
<dbReference type="SUPFAM" id="SSF53335">
    <property type="entry name" value="S-adenosyl-L-methionine-dependent methyltransferases"/>
    <property type="match status" value="1"/>
</dbReference>
<keyword evidence="1 3" id="KW-0489">Methyltransferase</keyword>